<keyword evidence="3" id="KW-1185">Reference proteome</keyword>
<evidence type="ECO:0000313" key="2">
    <source>
        <dbReference type="EMBL" id="PKI75348.1"/>
    </source>
</evidence>
<dbReference type="Proteomes" id="UP000233551">
    <property type="component" value="Unassembled WGS sequence"/>
</dbReference>
<gene>
    <name evidence="2" type="ORF">CRG98_004232</name>
</gene>
<keyword evidence="1" id="KW-0732">Signal</keyword>
<dbReference type="AlphaFoldDB" id="A0A2I0L3R4"/>
<dbReference type="STRING" id="22663.A0A2I0L3R4"/>
<organism evidence="2 3">
    <name type="scientific">Punica granatum</name>
    <name type="common">Pomegranate</name>
    <dbReference type="NCBI Taxonomy" id="22663"/>
    <lineage>
        <taxon>Eukaryota</taxon>
        <taxon>Viridiplantae</taxon>
        <taxon>Streptophyta</taxon>
        <taxon>Embryophyta</taxon>
        <taxon>Tracheophyta</taxon>
        <taxon>Spermatophyta</taxon>
        <taxon>Magnoliopsida</taxon>
        <taxon>eudicotyledons</taxon>
        <taxon>Gunneridae</taxon>
        <taxon>Pentapetalae</taxon>
        <taxon>rosids</taxon>
        <taxon>malvids</taxon>
        <taxon>Myrtales</taxon>
        <taxon>Lythraceae</taxon>
        <taxon>Punica</taxon>
    </lineage>
</organism>
<accession>A0A2I0L3R4</accession>
<proteinExistence type="predicted"/>
<comment type="caution">
    <text evidence="2">The sequence shown here is derived from an EMBL/GenBank/DDBJ whole genome shotgun (WGS) entry which is preliminary data.</text>
</comment>
<name>A0A2I0L3R4_PUNGR</name>
<feature type="signal peptide" evidence="1">
    <location>
        <begin position="1"/>
        <end position="19"/>
    </location>
</feature>
<dbReference type="EMBL" id="PGOL01000176">
    <property type="protein sequence ID" value="PKI75348.1"/>
    <property type="molecule type" value="Genomic_DNA"/>
</dbReference>
<reference evidence="2 3" key="1">
    <citation type="submission" date="2017-11" db="EMBL/GenBank/DDBJ databases">
        <title>De-novo sequencing of pomegranate (Punica granatum L.) genome.</title>
        <authorList>
            <person name="Akparov Z."/>
            <person name="Amiraslanov A."/>
            <person name="Hajiyeva S."/>
            <person name="Abbasov M."/>
            <person name="Kaur K."/>
            <person name="Hamwieh A."/>
            <person name="Solovyev V."/>
            <person name="Salamov A."/>
            <person name="Braich B."/>
            <person name="Kosarev P."/>
            <person name="Mahmoud A."/>
            <person name="Hajiyev E."/>
            <person name="Babayeva S."/>
            <person name="Izzatullayeva V."/>
            <person name="Mammadov A."/>
            <person name="Mammadov A."/>
            <person name="Sharifova S."/>
            <person name="Ojaghi J."/>
            <person name="Eynullazada K."/>
            <person name="Bayramov B."/>
            <person name="Abdulazimova A."/>
            <person name="Shahmuradov I."/>
        </authorList>
    </citation>
    <scope>NUCLEOTIDE SEQUENCE [LARGE SCALE GENOMIC DNA]</scope>
    <source>
        <strain evidence="3">cv. AG2017</strain>
        <tissue evidence="2">Leaf</tissue>
    </source>
</reference>
<evidence type="ECO:0000313" key="3">
    <source>
        <dbReference type="Proteomes" id="UP000233551"/>
    </source>
</evidence>
<sequence length="136" mass="14522">MAAAASMVASPLCTWLVAACMSTSFQKDPHAISPTSASSLSPSKRLSRRLRRRILSQCCGASGGSSNNCFSSICGSSFQGLVSSYLGCLEPCNEYYSSKGSASLGFFGENGFTSLFGSRPVRTNRRQRRLNRAARS</sequence>
<feature type="non-terminal residue" evidence="2">
    <location>
        <position position="136"/>
    </location>
</feature>
<evidence type="ECO:0000256" key="1">
    <source>
        <dbReference type="SAM" id="SignalP"/>
    </source>
</evidence>
<protein>
    <recommendedName>
        <fullName evidence="4">Secreted protein</fullName>
    </recommendedName>
</protein>
<evidence type="ECO:0008006" key="4">
    <source>
        <dbReference type="Google" id="ProtNLM"/>
    </source>
</evidence>
<feature type="chain" id="PRO_5014180722" description="Secreted protein" evidence="1">
    <location>
        <begin position="20"/>
        <end position="136"/>
    </location>
</feature>